<dbReference type="CDD" id="cd22778">
    <property type="entry name" value="DPBB_CEPL-like"/>
    <property type="match status" value="1"/>
</dbReference>
<feature type="chain" id="PRO_5004561415" evidence="4">
    <location>
        <begin position="18"/>
        <end position="143"/>
    </location>
</feature>
<dbReference type="SUPFAM" id="SSF50685">
    <property type="entry name" value="Barwin-like endoglucanases"/>
    <property type="match status" value="1"/>
</dbReference>
<evidence type="ECO:0000313" key="5">
    <source>
        <dbReference type="EMBL" id="EPS39828.1"/>
    </source>
</evidence>
<dbReference type="Pfam" id="PF07249">
    <property type="entry name" value="Cerato-platanin"/>
    <property type="match status" value="1"/>
</dbReference>
<comment type="caution">
    <text evidence="5">The sequence shown here is derived from an EMBL/GenBank/DDBJ whole genome shotgun (WGS) entry which is preliminary data.</text>
</comment>
<feature type="signal peptide" evidence="4">
    <location>
        <begin position="1"/>
        <end position="17"/>
    </location>
</feature>
<dbReference type="InterPro" id="IPR036908">
    <property type="entry name" value="RlpA-like_sf"/>
</dbReference>
<organism evidence="5 6">
    <name type="scientific">Dactylellina haptotyla (strain CBS 200.50)</name>
    <name type="common">Nematode-trapping fungus</name>
    <name type="synonym">Monacrosporium haptotylum</name>
    <dbReference type="NCBI Taxonomy" id="1284197"/>
    <lineage>
        <taxon>Eukaryota</taxon>
        <taxon>Fungi</taxon>
        <taxon>Dikarya</taxon>
        <taxon>Ascomycota</taxon>
        <taxon>Pezizomycotina</taxon>
        <taxon>Orbiliomycetes</taxon>
        <taxon>Orbiliales</taxon>
        <taxon>Orbiliaceae</taxon>
        <taxon>Dactylellina</taxon>
    </lineage>
</organism>
<dbReference type="OrthoDB" id="4898945at2759"/>
<evidence type="ECO:0000256" key="3">
    <source>
        <dbReference type="ARBA" id="ARBA00022525"/>
    </source>
</evidence>
<dbReference type="HOGENOM" id="CLU_111635_0_0_1"/>
<dbReference type="eggNOG" id="ENOG502SW98">
    <property type="taxonomic scope" value="Eukaryota"/>
</dbReference>
<reference evidence="6" key="2">
    <citation type="submission" date="2013-04" db="EMBL/GenBank/DDBJ databases">
        <title>Genomic mechanisms accounting for the adaptation to parasitism in nematode-trapping fungi.</title>
        <authorList>
            <person name="Ahren D.G."/>
        </authorList>
    </citation>
    <scope>NUCLEOTIDE SEQUENCE [LARGE SCALE GENOMIC DNA]</scope>
    <source>
        <strain evidence="6">CBS 200.50</strain>
    </source>
</reference>
<reference evidence="5 6" key="1">
    <citation type="journal article" date="2013" name="PLoS Genet.">
        <title>Genomic mechanisms accounting for the adaptation to parasitism in nematode-trapping fungi.</title>
        <authorList>
            <person name="Meerupati T."/>
            <person name="Andersson K.M."/>
            <person name="Friman E."/>
            <person name="Kumar D."/>
            <person name="Tunlid A."/>
            <person name="Ahren D."/>
        </authorList>
    </citation>
    <scope>NUCLEOTIDE SEQUENCE [LARGE SCALE GENOMIC DNA]</scope>
    <source>
        <strain evidence="5 6">CBS 200.50</strain>
    </source>
</reference>
<protein>
    <submittedName>
        <fullName evidence="5">Uncharacterized protein</fullName>
    </submittedName>
</protein>
<dbReference type="InterPro" id="IPR010829">
    <property type="entry name" value="Cerato-platanin"/>
</dbReference>
<evidence type="ECO:0000256" key="1">
    <source>
        <dbReference type="ARBA" id="ARBA00004613"/>
    </source>
</evidence>
<comment type="subcellular location">
    <subcellularLocation>
        <location evidence="1">Secreted</location>
    </subcellularLocation>
</comment>
<dbReference type="GO" id="GO:0005576">
    <property type="term" value="C:extracellular region"/>
    <property type="evidence" value="ECO:0007669"/>
    <property type="project" value="UniProtKB-SubCell"/>
</dbReference>
<keyword evidence="3" id="KW-0964">Secreted</keyword>
<keyword evidence="4" id="KW-0732">Signal</keyword>
<keyword evidence="6" id="KW-1185">Reference proteome</keyword>
<accession>S8BKF1</accession>
<dbReference type="EMBL" id="AQGS01000443">
    <property type="protein sequence ID" value="EPS39828.1"/>
    <property type="molecule type" value="Genomic_DNA"/>
</dbReference>
<evidence type="ECO:0000256" key="2">
    <source>
        <dbReference type="ARBA" id="ARBA00010421"/>
    </source>
</evidence>
<dbReference type="AlphaFoldDB" id="S8BKF1"/>
<dbReference type="Gene3D" id="2.40.40.10">
    <property type="entry name" value="RlpA-like domain"/>
    <property type="match status" value="1"/>
</dbReference>
<gene>
    <name evidence="5" type="ORF">H072_6341</name>
</gene>
<dbReference type="Proteomes" id="UP000015100">
    <property type="component" value="Unassembled WGS sequence"/>
</dbReference>
<sequence>MKFTATVLSLLAATASATQFRYDPRFDDSASLPWNAISCSDGATGFKTKYGIQNTQQLRTHLQPNVHFGAGDAQWNTKNCGQCWLAKSVDGKKSAYFTLIDNAPGGIQGGTDLFKMFSKSGTTFEGVVEVHVYEQPRNKCWKN</sequence>
<proteinExistence type="inferred from homology"/>
<evidence type="ECO:0000256" key="4">
    <source>
        <dbReference type="SAM" id="SignalP"/>
    </source>
</evidence>
<dbReference type="STRING" id="1284197.S8BKF1"/>
<evidence type="ECO:0000313" key="6">
    <source>
        <dbReference type="Proteomes" id="UP000015100"/>
    </source>
</evidence>
<comment type="similarity">
    <text evidence="2">Belongs to the cerato-platanin family.</text>
</comment>
<name>S8BKF1_DACHA</name>